<dbReference type="PROSITE" id="PS51186">
    <property type="entry name" value="GNAT"/>
    <property type="match status" value="1"/>
</dbReference>
<dbReference type="PANTHER" id="PTHR42791">
    <property type="entry name" value="GNAT FAMILY ACETYLTRANSFERASE"/>
    <property type="match status" value="1"/>
</dbReference>
<dbReference type="SUPFAM" id="SSF55729">
    <property type="entry name" value="Acyl-CoA N-acyltransferases (Nat)"/>
    <property type="match status" value="1"/>
</dbReference>
<dbReference type="Proteomes" id="UP000800041">
    <property type="component" value="Unassembled WGS sequence"/>
</dbReference>
<organism evidence="2 3">
    <name type="scientific">Aulographum hederae CBS 113979</name>
    <dbReference type="NCBI Taxonomy" id="1176131"/>
    <lineage>
        <taxon>Eukaryota</taxon>
        <taxon>Fungi</taxon>
        <taxon>Dikarya</taxon>
        <taxon>Ascomycota</taxon>
        <taxon>Pezizomycotina</taxon>
        <taxon>Dothideomycetes</taxon>
        <taxon>Pleosporomycetidae</taxon>
        <taxon>Aulographales</taxon>
        <taxon>Aulographaceae</taxon>
    </lineage>
</organism>
<dbReference type="GO" id="GO:0016747">
    <property type="term" value="F:acyltransferase activity, transferring groups other than amino-acyl groups"/>
    <property type="evidence" value="ECO:0007669"/>
    <property type="project" value="InterPro"/>
</dbReference>
<name>A0A6G1H4A8_9PEZI</name>
<feature type="domain" description="N-acetyltransferase" evidence="1">
    <location>
        <begin position="65"/>
        <end position="213"/>
    </location>
</feature>
<dbReference type="EMBL" id="ML977151">
    <property type="protein sequence ID" value="KAF1987839.1"/>
    <property type="molecule type" value="Genomic_DNA"/>
</dbReference>
<dbReference type="CDD" id="cd04301">
    <property type="entry name" value="NAT_SF"/>
    <property type="match status" value="1"/>
</dbReference>
<gene>
    <name evidence="2" type="ORF">K402DRAFT_420181</name>
</gene>
<dbReference type="Gene3D" id="3.40.630.30">
    <property type="match status" value="1"/>
</dbReference>
<evidence type="ECO:0000313" key="3">
    <source>
        <dbReference type="Proteomes" id="UP000800041"/>
    </source>
</evidence>
<evidence type="ECO:0000313" key="2">
    <source>
        <dbReference type="EMBL" id="KAF1987839.1"/>
    </source>
</evidence>
<evidence type="ECO:0000259" key="1">
    <source>
        <dbReference type="PROSITE" id="PS51186"/>
    </source>
</evidence>
<dbReference type="InterPro" id="IPR052523">
    <property type="entry name" value="Trichothecene_AcTrans"/>
</dbReference>
<dbReference type="InterPro" id="IPR016181">
    <property type="entry name" value="Acyl_CoA_acyltransferase"/>
</dbReference>
<protein>
    <submittedName>
        <fullName evidence="2">Acyl-CoA N-acyltransferase</fullName>
    </submittedName>
</protein>
<dbReference type="PANTHER" id="PTHR42791:SF14">
    <property type="entry name" value="N-ACETYLTRANSFERASE DOMAIN-CONTAINING PROTEIN"/>
    <property type="match status" value="1"/>
</dbReference>
<dbReference type="OrthoDB" id="2115692at2759"/>
<sequence>MSFQILPMTAEDLPTFTRIHHSAFSTGLGSILTTAPPGVLSPTARSASLARQTKSFNDPHNRFFKAIDPATGEIVAFAKWHVYLSERSEAEVEEACAVPPMPKDATVEAWEEVFGWLRKAKREWMGGRPSYCLGNLITDPRHQGRGAGRQLIQWGMDEADKAGLIMYLESSPPGKKLYERCGFETVAEHVFDLGKYGGEGLERYSIMVRQPKPWRE</sequence>
<dbReference type="Pfam" id="PF13508">
    <property type="entry name" value="Acetyltransf_7"/>
    <property type="match status" value="1"/>
</dbReference>
<keyword evidence="2" id="KW-0012">Acyltransferase</keyword>
<accession>A0A6G1H4A8</accession>
<reference evidence="2" key="1">
    <citation type="journal article" date="2020" name="Stud. Mycol.">
        <title>101 Dothideomycetes genomes: a test case for predicting lifestyles and emergence of pathogens.</title>
        <authorList>
            <person name="Haridas S."/>
            <person name="Albert R."/>
            <person name="Binder M."/>
            <person name="Bloem J."/>
            <person name="Labutti K."/>
            <person name="Salamov A."/>
            <person name="Andreopoulos B."/>
            <person name="Baker S."/>
            <person name="Barry K."/>
            <person name="Bills G."/>
            <person name="Bluhm B."/>
            <person name="Cannon C."/>
            <person name="Castanera R."/>
            <person name="Culley D."/>
            <person name="Daum C."/>
            <person name="Ezra D."/>
            <person name="Gonzalez J."/>
            <person name="Henrissat B."/>
            <person name="Kuo A."/>
            <person name="Liang C."/>
            <person name="Lipzen A."/>
            <person name="Lutzoni F."/>
            <person name="Magnuson J."/>
            <person name="Mondo S."/>
            <person name="Nolan M."/>
            <person name="Ohm R."/>
            <person name="Pangilinan J."/>
            <person name="Park H.-J."/>
            <person name="Ramirez L."/>
            <person name="Alfaro M."/>
            <person name="Sun H."/>
            <person name="Tritt A."/>
            <person name="Yoshinaga Y."/>
            <person name="Zwiers L.-H."/>
            <person name="Turgeon B."/>
            <person name="Goodwin S."/>
            <person name="Spatafora J."/>
            <person name="Crous P."/>
            <person name="Grigoriev I."/>
        </authorList>
    </citation>
    <scope>NUCLEOTIDE SEQUENCE</scope>
    <source>
        <strain evidence="2">CBS 113979</strain>
    </source>
</reference>
<keyword evidence="3" id="KW-1185">Reference proteome</keyword>
<proteinExistence type="predicted"/>
<dbReference type="AlphaFoldDB" id="A0A6G1H4A8"/>
<dbReference type="InterPro" id="IPR000182">
    <property type="entry name" value="GNAT_dom"/>
</dbReference>
<keyword evidence="2" id="KW-0808">Transferase</keyword>